<dbReference type="OrthoDB" id="10028364at2759"/>
<gene>
    <name evidence="8" type="ORF">ALC62_12076</name>
</gene>
<evidence type="ECO:0000256" key="5">
    <source>
        <dbReference type="PROSITE-ProRule" id="PRU00581"/>
    </source>
</evidence>
<keyword evidence="2 5" id="KW-0812">Transmembrane</keyword>
<feature type="transmembrane region" description="Helical" evidence="6">
    <location>
        <begin position="67"/>
        <end position="92"/>
    </location>
</feature>
<dbReference type="EMBL" id="KQ978076">
    <property type="protein sequence ID" value="KYM97209.1"/>
    <property type="molecule type" value="Genomic_DNA"/>
</dbReference>
<evidence type="ECO:0000256" key="2">
    <source>
        <dbReference type="ARBA" id="ARBA00022692"/>
    </source>
</evidence>
<dbReference type="PANTHER" id="PTHR22776">
    <property type="entry name" value="MARVEL-CONTAINING POTENTIAL LIPID RAFT-ASSOCIATED PROTEIN"/>
    <property type="match status" value="1"/>
</dbReference>
<evidence type="ECO:0000259" key="7">
    <source>
        <dbReference type="PROSITE" id="PS51225"/>
    </source>
</evidence>
<feature type="transmembrane region" description="Helical" evidence="6">
    <location>
        <begin position="42"/>
        <end position="61"/>
    </location>
</feature>
<keyword evidence="3 6" id="KW-1133">Transmembrane helix</keyword>
<evidence type="ECO:0000256" key="6">
    <source>
        <dbReference type="SAM" id="Phobius"/>
    </source>
</evidence>
<accession>A0A151IBZ1</accession>
<dbReference type="InterPro" id="IPR050578">
    <property type="entry name" value="MARVEL-CKLF_proteins"/>
</dbReference>
<dbReference type="PROSITE" id="PS51225">
    <property type="entry name" value="MARVEL"/>
    <property type="match status" value="1"/>
</dbReference>
<dbReference type="KEGG" id="ccoa:108778642"/>
<keyword evidence="4 5" id="KW-0472">Membrane</keyword>
<dbReference type="AlphaFoldDB" id="A0A151IBZ1"/>
<feature type="domain" description="MARVEL" evidence="7">
    <location>
        <begin position="32"/>
        <end position="158"/>
    </location>
</feature>
<feature type="transmembrane region" description="Helical" evidence="6">
    <location>
        <begin position="104"/>
        <end position="125"/>
    </location>
</feature>
<evidence type="ECO:0000256" key="4">
    <source>
        <dbReference type="ARBA" id="ARBA00023136"/>
    </source>
</evidence>
<name>A0A151IBZ1_9HYME</name>
<evidence type="ECO:0000256" key="3">
    <source>
        <dbReference type="ARBA" id="ARBA00022989"/>
    </source>
</evidence>
<dbReference type="PANTHER" id="PTHR22776:SF49">
    <property type="entry name" value="MARVEL DOMAIN-CONTAINING PROTEIN"/>
    <property type="match status" value="1"/>
</dbReference>
<dbReference type="Proteomes" id="UP000078542">
    <property type="component" value="Unassembled WGS sequence"/>
</dbReference>
<reference evidence="8 9" key="1">
    <citation type="submission" date="2016-03" db="EMBL/GenBank/DDBJ databases">
        <title>Cyphomyrmex costatus WGS genome.</title>
        <authorList>
            <person name="Nygaard S."/>
            <person name="Hu H."/>
            <person name="Boomsma J."/>
            <person name="Zhang G."/>
        </authorList>
    </citation>
    <scope>NUCLEOTIDE SEQUENCE [LARGE SCALE GENOMIC DNA]</scope>
    <source>
        <strain evidence="8">MS0001</strain>
        <tissue evidence="8">Whole body</tissue>
    </source>
</reference>
<sequence length="180" mass="20156">MDQGFPGQHTTTTTVTSTTMTTEPTIRFDKSYIRTWSGMLKLAEVGLNLLGFISITMSVYSSHSRGAWFNTVAMSGFWLTGILLILYLFHIVEKFARIPWLKLEFIYCTVWTLFYLLAASLVVSFTPYSEAFVTAAFFGYCAMFVYGYDAWLKFKAVMSGGLAQGQSIPKQLSGVTSPAY</sequence>
<feature type="transmembrane region" description="Helical" evidence="6">
    <location>
        <begin position="131"/>
        <end position="148"/>
    </location>
</feature>
<keyword evidence="9" id="KW-1185">Reference proteome</keyword>
<evidence type="ECO:0000313" key="9">
    <source>
        <dbReference type="Proteomes" id="UP000078542"/>
    </source>
</evidence>
<dbReference type="Pfam" id="PF01284">
    <property type="entry name" value="MARVEL"/>
    <property type="match status" value="1"/>
</dbReference>
<organism evidence="8 9">
    <name type="scientific">Cyphomyrmex costatus</name>
    <dbReference type="NCBI Taxonomy" id="456900"/>
    <lineage>
        <taxon>Eukaryota</taxon>
        <taxon>Metazoa</taxon>
        <taxon>Ecdysozoa</taxon>
        <taxon>Arthropoda</taxon>
        <taxon>Hexapoda</taxon>
        <taxon>Insecta</taxon>
        <taxon>Pterygota</taxon>
        <taxon>Neoptera</taxon>
        <taxon>Endopterygota</taxon>
        <taxon>Hymenoptera</taxon>
        <taxon>Apocrita</taxon>
        <taxon>Aculeata</taxon>
        <taxon>Formicoidea</taxon>
        <taxon>Formicidae</taxon>
        <taxon>Myrmicinae</taxon>
        <taxon>Cyphomyrmex</taxon>
    </lineage>
</organism>
<proteinExistence type="predicted"/>
<evidence type="ECO:0000313" key="8">
    <source>
        <dbReference type="EMBL" id="KYM97209.1"/>
    </source>
</evidence>
<dbReference type="InterPro" id="IPR008253">
    <property type="entry name" value="Marvel"/>
</dbReference>
<dbReference type="GO" id="GO:0016020">
    <property type="term" value="C:membrane"/>
    <property type="evidence" value="ECO:0007669"/>
    <property type="project" value="UniProtKB-SubCell"/>
</dbReference>
<protein>
    <submittedName>
        <fullName evidence="8">CKLF-like MARVEL transmembrane domain-containing protein 4</fullName>
    </submittedName>
</protein>
<evidence type="ECO:0000256" key="1">
    <source>
        <dbReference type="ARBA" id="ARBA00004141"/>
    </source>
</evidence>
<comment type="subcellular location">
    <subcellularLocation>
        <location evidence="1">Membrane</location>
        <topology evidence="1">Multi-pass membrane protein</topology>
    </subcellularLocation>
</comment>